<dbReference type="GO" id="GO:0005634">
    <property type="term" value="C:nucleus"/>
    <property type="evidence" value="ECO:0007669"/>
    <property type="project" value="UniProtKB-SubCell"/>
</dbReference>
<evidence type="ECO:0000313" key="17">
    <source>
        <dbReference type="EnsemblMetazoa" id="XP_031777721"/>
    </source>
</evidence>
<comment type="catalytic activity">
    <reaction evidence="13">
        <text>L-seryl-[protein] + ATP = O-phospho-L-seryl-[protein] + ADP + H(+)</text>
        <dbReference type="Rhea" id="RHEA:17989"/>
        <dbReference type="Rhea" id="RHEA-COMP:9863"/>
        <dbReference type="Rhea" id="RHEA-COMP:11604"/>
        <dbReference type="ChEBI" id="CHEBI:15378"/>
        <dbReference type="ChEBI" id="CHEBI:29999"/>
        <dbReference type="ChEBI" id="CHEBI:30616"/>
        <dbReference type="ChEBI" id="CHEBI:83421"/>
        <dbReference type="ChEBI" id="CHEBI:456216"/>
        <dbReference type="EC" id="2.7.11.1"/>
    </reaction>
</comment>
<keyword evidence="8" id="KW-0418">Kinase</keyword>
<reference evidence="17" key="1">
    <citation type="submission" date="2021-01" db="UniProtKB">
        <authorList>
            <consortium name="EnsemblMetazoa"/>
        </authorList>
    </citation>
    <scope>IDENTIFICATION</scope>
</reference>
<dbReference type="FunCoup" id="A0A7M7PVR9">
    <property type="interactions" value="1519"/>
</dbReference>
<dbReference type="GO" id="GO:0004674">
    <property type="term" value="F:protein serine/threonine kinase activity"/>
    <property type="evidence" value="ECO:0007669"/>
    <property type="project" value="UniProtKB-KW"/>
</dbReference>
<dbReference type="FunFam" id="1.10.510.10:FF:000301">
    <property type="entry name" value="Serine/threonine-protein kinase Chk1"/>
    <property type="match status" value="1"/>
</dbReference>
<feature type="binding site" evidence="14">
    <location>
        <position position="37"/>
    </location>
    <ligand>
        <name>ATP</name>
        <dbReference type="ChEBI" id="CHEBI:30616"/>
    </ligand>
</feature>
<dbReference type="Gene3D" id="1.10.510.10">
    <property type="entry name" value="Transferase(Phosphotransferase) domain 1"/>
    <property type="match status" value="1"/>
</dbReference>
<keyword evidence="7" id="KW-0227">DNA damage</keyword>
<dbReference type="EnsemblMetazoa" id="XM_031921861">
    <property type="protein sequence ID" value="XP_031777721"/>
    <property type="gene ID" value="LOC116415964"/>
</dbReference>
<protein>
    <recommendedName>
        <fullName evidence="3">non-specific serine/threonine protein kinase</fullName>
        <ecNumber evidence="3">2.7.11.1</ecNumber>
    </recommendedName>
</protein>
<dbReference type="AlphaFoldDB" id="A0A7M7PVR9"/>
<dbReference type="Proteomes" id="UP000002358">
    <property type="component" value="Chromosome 1"/>
</dbReference>
<dbReference type="OrthoDB" id="539158at2759"/>
<dbReference type="Pfam" id="PF00069">
    <property type="entry name" value="Pkinase"/>
    <property type="match status" value="1"/>
</dbReference>
<keyword evidence="10" id="KW-0539">Nucleus</keyword>
<evidence type="ECO:0000256" key="15">
    <source>
        <dbReference type="RuleBase" id="RU000304"/>
    </source>
</evidence>
<evidence type="ECO:0000256" key="5">
    <source>
        <dbReference type="ARBA" id="ARBA00022679"/>
    </source>
</evidence>
<dbReference type="PANTHER" id="PTHR43895:SF32">
    <property type="entry name" value="SERINE_THREONINE-PROTEIN KINASE CHK1"/>
    <property type="match status" value="1"/>
</dbReference>
<dbReference type="RefSeq" id="XP_031777722.1">
    <property type="nucleotide sequence ID" value="XM_031921862.1"/>
</dbReference>
<dbReference type="FunFam" id="3.30.200.20:FF:000229">
    <property type="entry name" value="Serine/threonine-protein kinase Chk1"/>
    <property type="match status" value="1"/>
</dbReference>
<dbReference type="GeneID" id="116415964"/>
<evidence type="ECO:0000256" key="13">
    <source>
        <dbReference type="ARBA" id="ARBA00048679"/>
    </source>
</evidence>
<dbReference type="GO" id="GO:0007095">
    <property type="term" value="P:mitotic G2 DNA damage checkpoint signaling"/>
    <property type="evidence" value="ECO:0007669"/>
    <property type="project" value="TreeGrafter"/>
</dbReference>
<dbReference type="EnsemblMetazoa" id="XM_031921860">
    <property type="protein sequence ID" value="XP_031777720"/>
    <property type="gene ID" value="LOC116415964"/>
</dbReference>
<dbReference type="GO" id="GO:0005524">
    <property type="term" value="F:ATP binding"/>
    <property type="evidence" value="ECO:0007669"/>
    <property type="project" value="UniProtKB-UniRule"/>
</dbReference>
<comment type="catalytic activity">
    <reaction evidence="12">
        <text>L-threonyl-[protein] + ATP = O-phospho-L-threonyl-[protein] + ADP + H(+)</text>
        <dbReference type="Rhea" id="RHEA:46608"/>
        <dbReference type="Rhea" id="RHEA-COMP:11060"/>
        <dbReference type="Rhea" id="RHEA-COMP:11605"/>
        <dbReference type="ChEBI" id="CHEBI:15378"/>
        <dbReference type="ChEBI" id="CHEBI:30013"/>
        <dbReference type="ChEBI" id="CHEBI:30616"/>
        <dbReference type="ChEBI" id="CHEBI:61977"/>
        <dbReference type="ChEBI" id="CHEBI:456216"/>
        <dbReference type="EC" id="2.7.11.1"/>
    </reaction>
</comment>
<evidence type="ECO:0000256" key="6">
    <source>
        <dbReference type="ARBA" id="ARBA00022741"/>
    </source>
</evidence>
<accession>A0A7M7PVR9</accession>
<dbReference type="PROSITE" id="PS00108">
    <property type="entry name" value="PROTEIN_KINASE_ST"/>
    <property type="match status" value="1"/>
</dbReference>
<proteinExistence type="inferred from homology"/>
<evidence type="ECO:0000256" key="1">
    <source>
        <dbReference type="ARBA" id="ARBA00004123"/>
    </source>
</evidence>
<dbReference type="Gene3D" id="3.30.310.80">
    <property type="entry name" value="Kinase associated domain 1, KA1"/>
    <property type="match status" value="1"/>
</dbReference>
<evidence type="ECO:0000256" key="11">
    <source>
        <dbReference type="ARBA" id="ARBA00023306"/>
    </source>
</evidence>
<dbReference type="GO" id="GO:0005737">
    <property type="term" value="C:cytoplasm"/>
    <property type="evidence" value="ECO:0007669"/>
    <property type="project" value="TreeGrafter"/>
</dbReference>
<sequence length="450" mass="51030">MTEFVDGWLLGHVLGEGAFGEVRLVINKATSEAVAMKMVDLIKHPDARNTVKKETTIHRMLSNPNIIQYFGQRSEANMEYIFLEYAVGGELFDRIEPDLGMSVEEARKYFRQLISAVEYLHSRGIAHRDLKPENLLLDANDNLKVSDFGLATVYRLHGKERCLDKRCGTLPYVAPEVLERPYHAEPADIWSCGIILVALLAGELPWDEASKSCEEYNAWCNSTYQSITPWKKLEKSSISIIKKILVHAPSARSTLKDLKRHPWYNIGYKPDAHAFHKVDHLQVSSMRGQTICYSQPELPPTGITSLTNIKGDERSGLSFSQPVSVEDLLVSSQLQAVGTQASQATNNFQNLVRRMTRFFVSTSFEDTIGIIEECLTENNYHHRVNDYGTITLSTVDKRKMPLIIKMNVIEMDNKTLVDFRLSKGCGIEFKKVFVDIKKLFKHIILSNCNV</sequence>
<organism evidence="17 18">
    <name type="scientific">Nasonia vitripennis</name>
    <name type="common">Parasitic wasp</name>
    <dbReference type="NCBI Taxonomy" id="7425"/>
    <lineage>
        <taxon>Eukaryota</taxon>
        <taxon>Metazoa</taxon>
        <taxon>Ecdysozoa</taxon>
        <taxon>Arthropoda</taxon>
        <taxon>Hexapoda</taxon>
        <taxon>Insecta</taxon>
        <taxon>Pterygota</taxon>
        <taxon>Neoptera</taxon>
        <taxon>Endopterygota</taxon>
        <taxon>Hymenoptera</taxon>
        <taxon>Apocrita</taxon>
        <taxon>Proctotrupomorpha</taxon>
        <taxon>Chalcidoidea</taxon>
        <taxon>Pteromalidae</taxon>
        <taxon>Pteromalinae</taxon>
        <taxon>Nasonia</taxon>
    </lineage>
</organism>
<dbReference type="SMART" id="SM00220">
    <property type="entry name" value="S_TKc"/>
    <property type="match status" value="1"/>
</dbReference>
<evidence type="ECO:0000256" key="7">
    <source>
        <dbReference type="ARBA" id="ARBA00022763"/>
    </source>
</evidence>
<dbReference type="InterPro" id="IPR000719">
    <property type="entry name" value="Prot_kinase_dom"/>
</dbReference>
<evidence type="ECO:0000256" key="4">
    <source>
        <dbReference type="ARBA" id="ARBA00022527"/>
    </source>
</evidence>
<dbReference type="PROSITE" id="PS50011">
    <property type="entry name" value="PROTEIN_KINASE_DOM"/>
    <property type="match status" value="1"/>
</dbReference>
<evidence type="ECO:0000256" key="8">
    <source>
        <dbReference type="ARBA" id="ARBA00022777"/>
    </source>
</evidence>
<evidence type="ECO:0000256" key="12">
    <source>
        <dbReference type="ARBA" id="ARBA00047899"/>
    </source>
</evidence>
<evidence type="ECO:0000256" key="3">
    <source>
        <dbReference type="ARBA" id="ARBA00012513"/>
    </source>
</evidence>
<evidence type="ECO:0000256" key="9">
    <source>
        <dbReference type="ARBA" id="ARBA00022840"/>
    </source>
</evidence>
<dbReference type="InterPro" id="IPR011009">
    <property type="entry name" value="Kinase-like_dom_sf"/>
</dbReference>
<dbReference type="InterPro" id="IPR008271">
    <property type="entry name" value="Ser/Thr_kinase_AS"/>
</dbReference>
<dbReference type="SMR" id="A0A7M7PVR9"/>
<comment type="similarity">
    <text evidence="2">Belongs to the protein kinase superfamily. CAMK Ser/Thr protein kinase family. NIM1 subfamily.</text>
</comment>
<dbReference type="PANTHER" id="PTHR43895">
    <property type="entry name" value="CALCIUM/CALMODULIN-DEPENDENT PROTEIN KINASE KINASE-RELATED"/>
    <property type="match status" value="1"/>
</dbReference>
<keyword evidence="9 14" id="KW-0067">ATP-binding</keyword>
<evidence type="ECO:0000259" key="16">
    <source>
        <dbReference type="PROSITE" id="PS50011"/>
    </source>
</evidence>
<dbReference type="GO" id="GO:0035861">
    <property type="term" value="C:site of double-strand break"/>
    <property type="evidence" value="ECO:0007669"/>
    <property type="project" value="TreeGrafter"/>
</dbReference>
<keyword evidence="11" id="KW-0131">Cell cycle</keyword>
<evidence type="ECO:0000256" key="2">
    <source>
        <dbReference type="ARBA" id="ARBA00010791"/>
    </source>
</evidence>
<keyword evidence="18" id="KW-1185">Reference proteome</keyword>
<dbReference type="RefSeq" id="XP_031777720.1">
    <property type="nucleotide sequence ID" value="XM_031921860.2"/>
</dbReference>
<dbReference type="InParanoid" id="A0A7M7PVR9"/>
<dbReference type="InterPro" id="IPR017441">
    <property type="entry name" value="Protein_kinase_ATP_BS"/>
</dbReference>
<dbReference type="PROSITE" id="PS00107">
    <property type="entry name" value="PROTEIN_KINASE_ATP"/>
    <property type="match status" value="1"/>
</dbReference>
<comment type="subcellular location">
    <subcellularLocation>
        <location evidence="1">Nucleus</location>
    </subcellularLocation>
</comment>
<dbReference type="KEGG" id="nvi:116415964"/>
<dbReference type="SUPFAM" id="SSF56112">
    <property type="entry name" value="Protein kinase-like (PK-like)"/>
    <property type="match status" value="1"/>
</dbReference>
<evidence type="ECO:0000256" key="14">
    <source>
        <dbReference type="PROSITE-ProRule" id="PRU10141"/>
    </source>
</evidence>
<evidence type="ECO:0000313" key="18">
    <source>
        <dbReference type="Proteomes" id="UP000002358"/>
    </source>
</evidence>
<dbReference type="EC" id="2.7.11.1" evidence="3"/>
<keyword evidence="5" id="KW-0808">Transferase</keyword>
<evidence type="ECO:0000256" key="10">
    <source>
        <dbReference type="ARBA" id="ARBA00023242"/>
    </source>
</evidence>
<keyword evidence="6 14" id="KW-0547">Nucleotide-binding</keyword>
<dbReference type="RefSeq" id="XP_031777721.1">
    <property type="nucleotide sequence ID" value="XM_031921861.1"/>
</dbReference>
<feature type="domain" description="Protein kinase" evidence="16">
    <location>
        <begin position="8"/>
        <end position="264"/>
    </location>
</feature>
<dbReference type="GO" id="GO:0033314">
    <property type="term" value="P:mitotic DNA replication checkpoint signaling"/>
    <property type="evidence" value="ECO:0007669"/>
    <property type="project" value="UniProtKB-ARBA"/>
</dbReference>
<name>A0A7M7PVR9_NASVI</name>
<keyword evidence="4 15" id="KW-0723">Serine/threonine-protein kinase</keyword>
<dbReference type="EnsemblMetazoa" id="XM_031921862">
    <property type="protein sequence ID" value="XP_031777722"/>
    <property type="gene ID" value="LOC116415964"/>
</dbReference>